<dbReference type="PANTHER" id="PTHR20996:SF1">
    <property type="entry name" value="NUCLEAR ENVELOPE PHOSPHATASE-REGULATORY SUBUNIT 1"/>
    <property type="match status" value="1"/>
</dbReference>
<evidence type="ECO:0000256" key="11">
    <source>
        <dbReference type="SAM" id="Phobius"/>
    </source>
</evidence>
<evidence type="ECO:0000256" key="3">
    <source>
        <dbReference type="ARBA" id="ARBA00010998"/>
    </source>
</evidence>
<comment type="similarity">
    <text evidence="3">Belongs to the CNEP1R1 family.</text>
</comment>
<evidence type="ECO:0000256" key="5">
    <source>
        <dbReference type="ARBA" id="ARBA00022692"/>
    </source>
</evidence>
<sequence>MSQMEQSACEDLKAFERRLTEVIAALHPPTLRWRIILFMLSTVTSLGAWYWLTDPKTSVVPFTESLLNHPIFTVGTIVLVMLFACGIHRLVIAPQIITSRTRAVLNDFNMSCDDTGKLILRPRPTN</sequence>
<evidence type="ECO:0000256" key="2">
    <source>
        <dbReference type="ARBA" id="ARBA00004496"/>
    </source>
</evidence>
<keyword evidence="5 11" id="KW-0812">Transmembrane</keyword>
<keyword evidence="6 11" id="KW-1133">Transmembrane helix</keyword>
<dbReference type="GO" id="GO:0071595">
    <property type="term" value="C:Nem1-Spo7 phosphatase complex"/>
    <property type="evidence" value="ECO:0007669"/>
    <property type="project" value="InterPro"/>
</dbReference>
<proteinExistence type="inferred from homology"/>
<dbReference type="EMBL" id="GFDF01007239">
    <property type="protein sequence ID" value="JAV06845.1"/>
    <property type="molecule type" value="Transcribed_RNA"/>
</dbReference>
<evidence type="ECO:0000256" key="6">
    <source>
        <dbReference type="ARBA" id="ARBA00022989"/>
    </source>
</evidence>
<keyword evidence="7" id="KW-0443">Lipid metabolism</keyword>
<reference evidence="12" key="1">
    <citation type="submission" date="2016-12" db="EMBL/GenBank/DDBJ databases">
        <title>An insight into the sialome and mialome of the sand fly, Nyssomyia neivai.</title>
        <authorList>
            <person name="Sebastian V."/>
            <person name="Goulart T.M."/>
            <person name="Oliveira W."/>
            <person name="Calvo E."/>
            <person name="Oliveira L.F."/>
            <person name="Pinto M.C."/>
            <person name="Rosselino A.M."/>
            <person name="Ribeiro J.M."/>
        </authorList>
    </citation>
    <scope>NUCLEOTIDE SEQUENCE</scope>
</reference>
<evidence type="ECO:0000256" key="4">
    <source>
        <dbReference type="ARBA" id="ARBA00022490"/>
    </source>
</evidence>
<dbReference type="GO" id="GO:0031965">
    <property type="term" value="C:nuclear membrane"/>
    <property type="evidence" value="ECO:0007669"/>
    <property type="project" value="UniProtKB-SubCell"/>
</dbReference>
<feature type="transmembrane region" description="Helical" evidence="11">
    <location>
        <begin position="35"/>
        <end position="52"/>
    </location>
</feature>
<organism evidence="12">
    <name type="scientific">Nyssomyia neivai</name>
    <dbReference type="NCBI Taxonomy" id="330878"/>
    <lineage>
        <taxon>Eukaryota</taxon>
        <taxon>Metazoa</taxon>
        <taxon>Ecdysozoa</taxon>
        <taxon>Arthropoda</taxon>
        <taxon>Hexapoda</taxon>
        <taxon>Insecta</taxon>
        <taxon>Pterygota</taxon>
        <taxon>Neoptera</taxon>
        <taxon>Endopterygota</taxon>
        <taxon>Diptera</taxon>
        <taxon>Nematocera</taxon>
        <taxon>Psychodoidea</taxon>
        <taxon>Psychodidae</taxon>
        <taxon>Nyssomyia</taxon>
    </lineage>
</organism>
<accession>A0A1L8DKE0</accession>
<keyword evidence="9" id="KW-0539">Nucleus</keyword>
<dbReference type="PANTHER" id="PTHR20996">
    <property type="entry name" value="NUCLEAR ENVELOPE PHOSPHATASE-REGULATORY SUBUNIT 1"/>
    <property type="match status" value="1"/>
</dbReference>
<keyword evidence="8 11" id="KW-0472">Membrane</keyword>
<evidence type="ECO:0000256" key="8">
    <source>
        <dbReference type="ARBA" id="ARBA00023136"/>
    </source>
</evidence>
<evidence type="ECO:0000313" key="12">
    <source>
        <dbReference type="EMBL" id="JAV06845.1"/>
    </source>
</evidence>
<evidence type="ECO:0000256" key="7">
    <source>
        <dbReference type="ARBA" id="ARBA00023098"/>
    </source>
</evidence>
<dbReference type="Pfam" id="PF09771">
    <property type="entry name" value="Tmemb_18A"/>
    <property type="match status" value="1"/>
</dbReference>
<keyword evidence="4" id="KW-0963">Cytoplasm</keyword>
<comment type="subcellular location">
    <subcellularLocation>
        <location evidence="2">Cytoplasm</location>
    </subcellularLocation>
    <subcellularLocation>
        <location evidence="1">Nucleus membrane</location>
        <topology evidence="1">Multi-pass membrane protein</topology>
    </subcellularLocation>
</comment>
<dbReference type="InterPro" id="IPR019168">
    <property type="entry name" value="NEP1-R1"/>
</dbReference>
<evidence type="ECO:0000256" key="10">
    <source>
        <dbReference type="ARBA" id="ARBA00030458"/>
    </source>
</evidence>
<feature type="transmembrane region" description="Helical" evidence="11">
    <location>
        <begin position="72"/>
        <end position="92"/>
    </location>
</feature>
<dbReference type="GO" id="GO:0005737">
    <property type="term" value="C:cytoplasm"/>
    <property type="evidence" value="ECO:0007669"/>
    <property type="project" value="UniProtKB-SubCell"/>
</dbReference>
<name>A0A1L8DKE0_9DIPT</name>
<evidence type="ECO:0000256" key="9">
    <source>
        <dbReference type="ARBA" id="ARBA00023242"/>
    </source>
</evidence>
<protein>
    <recommendedName>
        <fullName evidence="10">Transmembrane protein 188</fullName>
    </recommendedName>
</protein>
<evidence type="ECO:0000256" key="1">
    <source>
        <dbReference type="ARBA" id="ARBA00004232"/>
    </source>
</evidence>
<dbReference type="GO" id="GO:0006629">
    <property type="term" value="P:lipid metabolic process"/>
    <property type="evidence" value="ECO:0007669"/>
    <property type="project" value="UniProtKB-KW"/>
</dbReference>
<dbReference type="AlphaFoldDB" id="A0A1L8DKE0"/>